<comment type="caution">
    <text evidence="1">The sequence shown here is derived from an EMBL/GenBank/DDBJ whole genome shotgun (WGS) entry which is preliminary data.</text>
</comment>
<accession>A0A9X2WFH1</accession>
<sequence>MIMPTKKMLCLKVKLKEKNMPTITCSNDECGEEIEFSLSELEVEDSQPSGKHTTQYSASGEVSCKSCNSQTEVSCVWDELNDTGEILSLVLT</sequence>
<evidence type="ECO:0000313" key="1">
    <source>
        <dbReference type="EMBL" id="MCT7359469.1"/>
    </source>
</evidence>
<name>A0A9X2WFH1_9GAMM</name>
<keyword evidence="2" id="KW-1185">Reference proteome</keyword>
<gene>
    <name evidence="1" type="ORF">NYR02_10580</name>
</gene>
<dbReference type="AlphaFoldDB" id="A0A9X2WFH1"/>
<reference evidence="1" key="1">
    <citation type="journal article" date="2022" name="Front. Microbiol.">
        <title>Genome-based taxonomic rearrangement of Oceanobacter-related bacteria including the description of Thalassolituus hydrocarbonoclasticus sp. nov. and Thalassolituus pacificus sp. nov. and emended description of the genus Thalassolituus.</title>
        <authorList>
            <person name="Dong C."/>
            <person name="Wei L."/>
            <person name="Wang J."/>
            <person name="Lai Q."/>
            <person name="Huang Z."/>
            <person name="Shao Z."/>
        </authorList>
    </citation>
    <scope>NUCLEOTIDE SEQUENCE</scope>
    <source>
        <strain evidence="1">59MF3M-4</strain>
    </source>
</reference>
<dbReference type="Proteomes" id="UP001147830">
    <property type="component" value="Unassembled WGS sequence"/>
</dbReference>
<evidence type="ECO:0000313" key="2">
    <source>
        <dbReference type="Proteomes" id="UP001147830"/>
    </source>
</evidence>
<dbReference type="RefSeq" id="WP_260976339.1">
    <property type="nucleotide sequence ID" value="NZ_JAOANI010000018.1"/>
</dbReference>
<proteinExistence type="predicted"/>
<reference evidence="1" key="2">
    <citation type="submission" date="2022-08" db="EMBL/GenBank/DDBJ databases">
        <authorList>
            <person name="Dong C."/>
        </authorList>
    </citation>
    <scope>NUCLEOTIDE SEQUENCE</scope>
    <source>
        <strain evidence="1">59MF3M-4</strain>
    </source>
</reference>
<organism evidence="1 2">
    <name type="scientific">Thalassolituus pacificus</name>
    <dbReference type="NCBI Taxonomy" id="2975440"/>
    <lineage>
        <taxon>Bacteria</taxon>
        <taxon>Pseudomonadati</taxon>
        <taxon>Pseudomonadota</taxon>
        <taxon>Gammaproteobacteria</taxon>
        <taxon>Oceanospirillales</taxon>
        <taxon>Oceanospirillaceae</taxon>
        <taxon>Thalassolituus</taxon>
    </lineage>
</organism>
<dbReference type="EMBL" id="JAOANI010000018">
    <property type="protein sequence ID" value="MCT7359469.1"/>
    <property type="molecule type" value="Genomic_DNA"/>
</dbReference>
<protein>
    <submittedName>
        <fullName evidence="1">Uncharacterized protein</fullName>
    </submittedName>
</protein>